<proteinExistence type="predicted"/>
<keyword evidence="2" id="KW-1185">Reference proteome</keyword>
<name>A0ABP7D3X3_9MICO</name>
<dbReference type="RefSeq" id="WP_344943709.1">
    <property type="nucleotide sequence ID" value="NZ_BAABDC010000002.1"/>
</dbReference>
<dbReference type="EMBL" id="BAABDC010000002">
    <property type="protein sequence ID" value="GAA3699234.1"/>
    <property type="molecule type" value="Genomic_DNA"/>
</dbReference>
<evidence type="ECO:0000313" key="1">
    <source>
        <dbReference type="EMBL" id="GAA3699234.1"/>
    </source>
</evidence>
<accession>A0ABP7D3X3</accession>
<dbReference type="Gene3D" id="3.40.50.300">
    <property type="entry name" value="P-loop containing nucleotide triphosphate hydrolases"/>
    <property type="match status" value="1"/>
</dbReference>
<sequence>MTEVDESGPRGRLLLVTAARAPARAALASAVTTRLERAVLVDGAALEHALTAGAPGGWGEPPTSEQLRLRLLRWSAALAVAETYQLEGFDAVVAEDALGDRLEDFLDLVEPEPVHVVVVREDADPSTPHWGLWVDLADSTGSTERAADDVVARLDDALVLTAETD</sequence>
<gene>
    <name evidence="1" type="ORF">GCM10022399_14630</name>
</gene>
<reference evidence="2" key="1">
    <citation type="journal article" date="2019" name="Int. J. Syst. Evol. Microbiol.">
        <title>The Global Catalogue of Microorganisms (GCM) 10K type strain sequencing project: providing services to taxonomists for standard genome sequencing and annotation.</title>
        <authorList>
            <consortium name="The Broad Institute Genomics Platform"/>
            <consortium name="The Broad Institute Genome Sequencing Center for Infectious Disease"/>
            <person name="Wu L."/>
            <person name="Ma J."/>
        </authorList>
    </citation>
    <scope>NUCLEOTIDE SEQUENCE [LARGE SCALE GENOMIC DNA]</scope>
    <source>
        <strain evidence="2">JCM 17125</strain>
    </source>
</reference>
<dbReference type="InterPro" id="IPR027417">
    <property type="entry name" value="P-loop_NTPase"/>
</dbReference>
<organism evidence="1 2">
    <name type="scientific">Terrabacter ginsenosidimutans</name>
    <dbReference type="NCBI Taxonomy" id="490575"/>
    <lineage>
        <taxon>Bacteria</taxon>
        <taxon>Bacillati</taxon>
        <taxon>Actinomycetota</taxon>
        <taxon>Actinomycetes</taxon>
        <taxon>Micrococcales</taxon>
        <taxon>Intrasporangiaceae</taxon>
        <taxon>Terrabacter</taxon>
    </lineage>
</organism>
<protein>
    <submittedName>
        <fullName evidence="1">Uncharacterized protein</fullName>
    </submittedName>
</protein>
<evidence type="ECO:0000313" key="2">
    <source>
        <dbReference type="Proteomes" id="UP001501468"/>
    </source>
</evidence>
<comment type="caution">
    <text evidence="1">The sequence shown here is derived from an EMBL/GenBank/DDBJ whole genome shotgun (WGS) entry which is preliminary data.</text>
</comment>
<dbReference type="Proteomes" id="UP001501468">
    <property type="component" value="Unassembled WGS sequence"/>
</dbReference>